<dbReference type="Proteomes" id="UP000550729">
    <property type="component" value="Unassembled WGS sequence"/>
</dbReference>
<gene>
    <name evidence="1" type="ORF">HH308_24055</name>
</gene>
<dbReference type="EMBL" id="JABBNB010000033">
    <property type="protein sequence ID" value="NMO04298.1"/>
    <property type="molecule type" value="Genomic_DNA"/>
</dbReference>
<organism evidence="1 2">
    <name type="scientific">Gordonia asplenii</name>
    <dbReference type="NCBI Taxonomy" id="2725283"/>
    <lineage>
        <taxon>Bacteria</taxon>
        <taxon>Bacillati</taxon>
        <taxon>Actinomycetota</taxon>
        <taxon>Actinomycetes</taxon>
        <taxon>Mycobacteriales</taxon>
        <taxon>Gordoniaceae</taxon>
        <taxon>Gordonia</taxon>
    </lineage>
</organism>
<accession>A0A848L9P4</accession>
<evidence type="ECO:0000313" key="1">
    <source>
        <dbReference type="EMBL" id="NMO04298.1"/>
    </source>
</evidence>
<evidence type="ECO:0000313" key="2">
    <source>
        <dbReference type="Proteomes" id="UP000550729"/>
    </source>
</evidence>
<reference evidence="1 2" key="1">
    <citation type="submission" date="2020-04" db="EMBL/GenBank/DDBJ databases">
        <title>Gordonia sp. nov. TBRC 11910.</title>
        <authorList>
            <person name="Suriyachadkun C."/>
        </authorList>
    </citation>
    <scope>NUCLEOTIDE SEQUENCE [LARGE SCALE GENOMIC DNA]</scope>
    <source>
        <strain evidence="1 2">TBRC 11910</strain>
    </source>
</reference>
<dbReference type="RefSeq" id="WP_170196801.1">
    <property type="nucleotide sequence ID" value="NZ_JABBNB010000033.1"/>
</dbReference>
<keyword evidence="2" id="KW-1185">Reference proteome</keyword>
<sequence>MTAHLVPQAVEFVIDAMYAEDGVRRGRRRPLPAQPCHDFGTSVTGCTQFPESWTPDIADQRAQELATASEVGWSAIGDRRLSYREYPDGVWLMALHQEVDGHPRRLIGRFPWRYGGNVTATDISERGRYQRLFDGLTETLAHAGDSEVDRLCESAGYLFKTGWVAESLGWLVRVSAGYAIALPESTYLELYALSVIGLFETQTALDDLIARLWARYYPATWGLSPFAGRRFFGVDSVPSRGDLVRAVRRWLGSVLPADVVSDPETLVECGDIGLWGYHLDLTVLGRTAVFRAGPQLTFAPSSGDADEIRWEDDEGPEPWTMTLTATAHPCARLAAFVVELALCEVLGSGCDAIALPAGFRPGSDDESVLRRESSYLDLRRLVVVEE</sequence>
<name>A0A848L9P4_9ACTN</name>
<protein>
    <submittedName>
        <fullName evidence="1">Uncharacterized protein</fullName>
    </submittedName>
</protein>
<comment type="caution">
    <text evidence="1">The sequence shown here is derived from an EMBL/GenBank/DDBJ whole genome shotgun (WGS) entry which is preliminary data.</text>
</comment>
<proteinExistence type="predicted"/>
<dbReference type="AlphaFoldDB" id="A0A848L9P4"/>